<feature type="domain" description="PTS EIIA type-1" evidence="7">
    <location>
        <begin position="21"/>
        <end position="127"/>
    </location>
</feature>
<dbReference type="SUPFAM" id="SSF51261">
    <property type="entry name" value="Duplicated hybrid motif"/>
    <property type="match status" value="1"/>
</dbReference>
<dbReference type="GO" id="GO:0005737">
    <property type="term" value="C:cytoplasm"/>
    <property type="evidence" value="ECO:0007669"/>
    <property type="project" value="UniProtKB-SubCell"/>
</dbReference>
<evidence type="ECO:0000256" key="1">
    <source>
        <dbReference type="ARBA" id="ARBA00004496"/>
    </source>
</evidence>
<name>A0A1H0A2D9_9ACTN</name>
<dbReference type="InterPro" id="IPR050890">
    <property type="entry name" value="PTS_EIIA_component"/>
</dbReference>
<dbReference type="Gene3D" id="2.70.70.10">
    <property type="entry name" value="Glucose Permease (Domain IIA)"/>
    <property type="match status" value="1"/>
</dbReference>
<dbReference type="NCBIfam" id="TIGR00830">
    <property type="entry name" value="PTBA"/>
    <property type="match status" value="1"/>
</dbReference>
<dbReference type="OrthoDB" id="7571469at2"/>
<gene>
    <name evidence="8" type="ORF">SAMN05444921_12339</name>
</gene>
<evidence type="ECO:0000259" key="7">
    <source>
        <dbReference type="PROSITE" id="PS51093"/>
    </source>
</evidence>
<keyword evidence="9" id="KW-1185">Reference proteome</keyword>
<evidence type="ECO:0000313" key="8">
    <source>
        <dbReference type="EMBL" id="SDN27371.1"/>
    </source>
</evidence>
<evidence type="ECO:0000256" key="6">
    <source>
        <dbReference type="ARBA" id="ARBA00022777"/>
    </source>
</evidence>
<dbReference type="InterPro" id="IPR011055">
    <property type="entry name" value="Dup_hybrid_motif"/>
</dbReference>
<organism evidence="8 9">
    <name type="scientific">Streptomyces wuyuanensis</name>
    <dbReference type="NCBI Taxonomy" id="1196353"/>
    <lineage>
        <taxon>Bacteria</taxon>
        <taxon>Bacillati</taxon>
        <taxon>Actinomycetota</taxon>
        <taxon>Actinomycetes</taxon>
        <taxon>Kitasatosporales</taxon>
        <taxon>Streptomycetaceae</taxon>
        <taxon>Streptomyces</taxon>
    </lineage>
</organism>
<keyword evidence="2" id="KW-0813">Transport</keyword>
<dbReference type="AlphaFoldDB" id="A0A1H0A2D9"/>
<keyword evidence="6" id="KW-0418">Kinase</keyword>
<dbReference type="GeneID" id="40832941"/>
<keyword evidence="4" id="KW-0808">Transferase</keyword>
<dbReference type="Proteomes" id="UP000199063">
    <property type="component" value="Unassembled WGS sequence"/>
</dbReference>
<sequence length="154" mass="15475">MSLAVYAPLAGTLTALGKVPDPVFAAQMVGSGVAVEPPHVDGPVDVVAPVAGTVATLHPHAFVIHTSSGAAVLVHLGIDTVRLKGEGFRTHVAAGEQVEVGRTVITFDPSAVRAHGLSAICPVVVLDSRPGSTQPPSVTGPVPAGALLFSWAAL</sequence>
<reference evidence="9" key="1">
    <citation type="submission" date="2016-10" db="EMBL/GenBank/DDBJ databases">
        <authorList>
            <person name="Varghese N."/>
            <person name="Submissions S."/>
        </authorList>
    </citation>
    <scope>NUCLEOTIDE SEQUENCE [LARGE SCALE GENOMIC DNA]</scope>
    <source>
        <strain evidence="9">CGMCC 4.7042</strain>
    </source>
</reference>
<dbReference type="PANTHER" id="PTHR45008">
    <property type="entry name" value="PTS SYSTEM GLUCOSE-SPECIFIC EIIA COMPONENT"/>
    <property type="match status" value="1"/>
</dbReference>
<proteinExistence type="predicted"/>
<dbReference type="PANTHER" id="PTHR45008:SF1">
    <property type="entry name" value="PTS SYSTEM GLUCOSE-SPECIFIC EIIA COMPONENT"/>
    <property type="match status" value="1"/>
</dbReference>
<evidence type="ECO:0000256" key="5">
    <source>
        <dbReference type="ARBA" id="ARBA00022683"/>
    </source>
</evidence>
<evidence type="ECO:0000256" key="3">
    <source>
        <dbReference type="ARBA" id="ARBA00022597"/>
    </source>
</evidence>
<dbReference type="PROSITE" id="PS51093">
    <property type="entry name" value="PTS_EIIA_TYPE_1"/>
    <property type="match status" value="1"/>
</dbReference>
<keyword evidence="3" id="KW-0762">Sugar transport</keyword>
<dbReference type="GO" id="GO:0016301">
    <property type="term" value="F:kinase activity"/>
    <property type="evidence" value="ECO:0007669"/>
    <property type="project" value="UniProtKB-KW"/>
</dbReference>
<dbReference type="PROSITE" id="PS00371">
    <property type="entry name" value="PTS_EIIA_TYPE_1_HIS"/>
    <property type="match status" value="1"/>
</dbReference>
<dbReference type="GO" id="GO:0009401">
    <property type="term" value="P:phosphoenolpyruvate-dependent sugar phosphotransferase system"/>
    <property type="evidence" value="ECO:0007669"/>
    <property type="project" value="UniProtKB-KW"/>
</dbReference>
<accession>A0A1H0A2D9</accession>
<protein>
    <submittedName>
        <fullName evidence="8">PTS system, glucose-specific IIA component/PTS system, N-acetylglucosamine-specific IIA component</fullName>
    </submittedName>
</protein>
<dbReference type="RefSeq" id="WP_093659909.1">
    <property type="nucleotide sequence ID" value="NZ_FNHI01000023.1"/>
</dbReference>
<dbReference type="InterPro" id="IPR001127">
    <property type="entry name" value="PTS_EIIA_1_perm"/>
</dbReference>
<dbReference type="EMBL" id="FNHI01000023">
    <property type="protein sequence ID" value="SDN27371.1"/>
    <property type="molecule type" value="Genomic_DNA"/>
</dbReference>
<keyword evidence="5" id="KW-0598">Phosphotransferase system</keyword>
<dbReference type="STRING" id="1196353.SAMN05444921_12339"/>
<comment type="subcellular location">
    <subcellularLocation>
        <location evidence="1">Cytoplasm</location>
    </subcellularLocation>
</comment>
<dbReference type="Pfam" id="PF00358">
    <property type="entry name" value="PTS_EIIA_1"/>
    <property type="match status" value="1"/>
</dbReference>
<evidence type="ECO:0000256" key="2">
    <source>
        <dbReference type="ARBA" id="ARBA00022448"/>
    </source>
</evidence>
<evidence type="ECO:0000313" key="9">
    <source>
        <dbReference type="Proteomes" id="UP000199063"/>
    </source>
</evidence>
<evidence type="ECO:0000256" key="4">
    <source>
        <dbReference type="ARBA" id="ARBA00022679"/>
    </source>
</evidence>